<proteinExistence type="predicted"/>
<dbReference type="Proteomes" id="UP000193920">
    <property type="component" value="Unassembled WGS sequence"/>
</dbReference>
<sequence>MMLKYKCIFIFFLFIEYIFAKVVEEYFNSWDSLIDYNPENKDDEYVLYIEKKISASSKSNDFLSKYKTVTIKGKDEKIRIICTSSSSENDPNLELTYLFKFSNQNDELNLTLENLTFSSCKIPQVVLEGPNVSVTLNNIDFTQNDDSALQATSIKSVNIKNCKFSKSKKGTRPQIYIENKKDFRTMINMENCTGIENTNDIKDVTSSGGWGYFSNSEIHFKNILSNGNKSDNNGAVFNIRNCTGEITDSEFKNSKFNGKGIIYQHYSVINIKNTTFHDNEGYGCGLYYVYGTTSDSLDKYEPSIIENCTFENNVGIDTQRAGAIYLEGSQTVKVYNSNFKNIKVISRGGCFQINGNSYMLVDHCYFDTIYASDAGAIFNSGYDSKVEIKNCYFKEIYANTGAIVNSNSGNSILVEDTYIEESFSQKALFYMVEYNAKTYAIYNNITIVNSIGSDGLLYLYKNSYEDSDVTFKVTNSKFINNGHKSKSASFTANASTSTVSTAAPVINISDVGQSTVIIDNCEFIGNNINIQTGIGGALSLNLSRKKPLEFTNLKFINNTVSGNGGGLYVGPLDSEDAIIDMKFENLYFEGNHASGSGGGLYIDNIKPNSYDIFRSFILTNLTFINNSADECGGGMVVQSDIFKDYTFENFIFKRNYAKVGGGAYYTDSINSIPKFYPDPPFSEGDSSSFGRFLSSEPSKFEFKGKFENNLEIYSGKELKSYTFELLDSWNNLYVSENVFSNVKTLTFLAIKIIDEKDYIEYNDKTSENAIIRGNTFELFDQGICQLDQFRIYGKPGVYYLVFYIPLSGHSNLVHQNLTARVTITDCQSDITGLFPFNSESVPGYTECQSPKCENEYHCENNGNCIRPPSDDPDVVFCECQAGFKGRLYL</sequence>
<dbReference type="EMBL" id="MCOG01000014">
    <property type="protein sequence ID" value="ORY79594.1"/>
    <property type="molecule type" value="Genomic_DNA"/>
</dbReference>
<reference evidence="2 3" key="1">
    <citation type="submission" date="2016-08" db="EMBL/GenBank/DDBJ databases">
        <title>A Parts List for Fungal Cellulosomes Revealed by Comparative Genomics.</title>
        <authorList>
            <consortium name="DOE Joint Genome Institute"/>
            <person name="Haitjema C.H."/>
            <person name="Gilmore S.P."/>
            <person name="Henske J.K."/>
            <person name="Solomon K.V."/>
            <person name="De Groot R."/>
            <person name="Kuo A."/>
            <person name="Mondo S.J."/>
            <person name="Salamov A.A."/>
            <person name="Labutti K."/>
            <person name="Zhao Z."/>
            <person name="Chiniquy J."/>
            <person name="Barry K."/>
            <person name="Brewer H.M."/>
            <person name="Purvine S.O."/>
            <person name="Wright A.T."/>
            <person name="Boxma B."/>
            <person name="Van Alen T."/>
            <person name="Hackstein J.H."/>
            <person name="Baker S.E."/>
            <person name="Grigoriev I.V."/>
            <person name="O'Malley M.A."/>
        </authorList>
    </citation>
    <scope>NUCLEOTIDE SEQUENCE [LARGE SCALE GENOMIC DNA]</scope>
    <source>
        <strain evidence="2 3">G1</strain>
    </source>
</reference>
<evidence type="ECO:0008006" key="4">
    <source>
        <dbReference type="Google" id="ProtNLM"/>
    </source>
</evidence>
<dbReference type="PANTHER" id="PTHR11319">
    <property type="entry name" value="G PROTEIN-COUPLED RECEPTOR-RELATED"/>
    <property type="match status" value="1"/>
</dbReference>
<organism evidence="2 3">
    <name type="scientific">Neocallimastix californiae</name>
    <dbReference type="NCBI Taxonomy" id="1754190"/>
    <lineage>
        <taxon>Eukaryota</taxon>
        <taxon>Fungi</taxon>
        <taxon>Fungi incertae sedis</taxon>
        <taxon>Chytridiomycota</taxon>
        <taxon>Chytridiomycota incertae sedis</taxon>
        <taxon>Neocallimastigomycetes</taxon>
        <taxon>Neocallimastigales</taxon>
        <taxon>Neocallimastigaceae</taxon>
        <taxon>Neocallimastix</taxon>
    </lineage>
</organism>
<evidence type="ECO:0000313" key="3">
    <source>
        <dbReference type="Proteomes" id="UP000193920"/>
    </source>
</evidence>
<dbReference type="STRING" id="1754190.A0A1Y2F7Z3"/>
<protein>
    <recommendedName>
        <fullName evidence="4">EGF-like domain-containing protein</fullName>
    </recommendedName>
</protein>
<dbReference type="InterPro" id="IPR012334">
    <property type="entry name" value="Pectin_lyas_fold"/>
</dbReference>
<dbReference type="OrthoDB" id="6130531at2759"/>
<dbReference type="Gene3D" id="2.160.20.10">
    <property type="entry name" value="Single-stranded right-handed beta-helix, Pectin lyase-like"/>
    <property type="match status" value="1"/>
</dbReference>
<comment type="caution">
    <text evidence="2">The sequence shown here is derived from an EMBL/GenBank/DDBJ whole genome shotgun (WGS) entry which is preliminary data.</text>
</comment>
<accession>A0A1Y2F7Z3</accession>
<dbReference type="PANTHER" id="PTHR11319:SF35">
    <property type="entry name" value="OUTER MEMBRANE PROTEIN PMPC-RELATED"/>
    <property type="match status" value="1"/>
</dbReference>
<dbReference type="InterPro" id="IPR011050">
    <property type="entry name" value="Pectin_lyase_fold/virulence"/>
</dbReference>
<feature type="signal peptide" evidence="1">
    <location>
        <begin position="1"/>
        <end position="20"/>
    </location>
</feature>
<feature type="chain" id="PRO_5012508388" description="EGF-like domain-containing protein" evidence="1">
    <location>
        <begin position="21"/>
        <end position="889"/>
    </location>
</feature>
<dbReference type="SMART" id="SM00710">
    <property type="entry name" value="PbH1"/>
    <property type="match status" value="8"/>
</dbReference>
<keyword evidence="1" id="KW-0732">Signal</keyword>
<evidence type="ECO:0000256" key="1">
    <source>
        <dbReference type="SAM" id="SignalP"/>
    </source>
</evidence>
<dbReference type="AlphaFoldDB" id="A0A1Y2F7Z3"/>
<gene>
    <name evidence="2" type="ORF">LY90DRAFT_51078</name>
</gene>
<keyword evidence="3" id="KW-1185">Reference proteome</keyword>
<dbReference type="SUPFAM" id="SSF51126">
    <property type="entry name" value="Pectin lyase-like"/>
    <property type="match status" value="3"/>
</dbReference>
<evidence type="ECO:0000313" key="2">
    <source>
        <dbReference type="EMBL" id="ORY79594.1"/>
    </source>
</evidence>
<name>A0A1Y2F7Z3_9FUNG</name>
<dbReference type="InterPro" id="IPR006626">
    <property type="entry name" value="PbH1"/>
</dbReference>